<dbReference type="GO" id="GO:0051536">
    <property type="term" value="F:iron-sulfur cluster binding"/>
    <property type="evidence" value="ECO:0007669"/>
    <property type="project" value="UniProtKB-KW"/>
</dbReference>
<dbReference type="InterPro" id="IPR058240">
    <property type="entry name" value="rSAM_sf"/>
</dbReference>
<dbReference type="InterPro" id="IPR013785">
    <property type="entry name" value="Aldolase_TIM"/>
</dbReference>
<dbReference type="GO" id="GO:0046872">
    <property type="term" value="F:metal ion binding"/>
    <property type="evidence" value="ECO:0007669"/>
    <property type="project" value="UniProtKB-KW"/>
</dbReference>
<evidence type="ECO:0000313" key="8">
    <source>
        <dbReference type="Proteomes" id="UP000468531"/>
    </source>
</evidence>
<sequence length="284" mass="32231">MDRSSSKDPHIPDGRVLEITTTTSCLVGCSYCPQRKFAERQRTVSHVRYLGIEAFTRCLARIPTAVDIHFSGYSEPWLNPNCTKMVEQAHARGHGIRIYTTLVGMNGRDLRRLQALRFKAFVVHVFDSGEHMNSRFVRQPYLDLFRQLVDADIPSIQFLAFGEVHPDLAKLIPAKALVHRRSLISRAGSVDPKIAGPRAPIAGVVTCAEGRQHRNVLLPNGDITLCCMDFERRHVLGNLLRDDYEDLFEGQDFRQIVDRMNGASGFLLCRMCEHARPKLQNHRL</sequence>
<dbReference type="PANTHER" id="PTHR11228:SF7">
    <property type="entry name" value="PQQA PEPTIDE CYCLASE"/>
    <property type="match status" value="1"/>
</dbReference>
<dbReference type="InterPro" id="IPR007197">
    <property type="entry name" value="rSAM"/>
</dbReference>
<evidence type="ECO:0000259" key="6">
    <source>
        <dbReference type="Pfam" id="PF13186"/>
    </source>
</evidence>
<comment type="cofactor">
    <cofactor evidence="1">
        <name>[4Fe-4S] cluster</name>
        <dbReference type="ChEBI" id="CHEBI:49883"/>
    </cofactor>
</comment>
<dbReference type="Proteomes" id="UP000468531">
    <property type="component" value="Unassembled WGS sequence"/>
</dbReference>
<dbReference type="SFLD" id="SFLDS00029">
    <property type="entry name" value="Radical_SAM"/>
    <property type="match status" value="1"/>
</dbReference>
<evidence type="ECO:0000256" key="2">
    <source>
        <dbReference type="ARBA" id="ARBA00022691"/>
    </source>
</evidence>
<keyword evidence="5" id="KW-0411">Iron-sulfur</keyword>
<dbReference type="InterPro" id="IPR023885">
    <property type="entry name" value="4Fe4S-binding_SPASM_dom"/>
</dbReference>
<dbReference type="Gene3D" id="3.20.20.70">
    <property type="entry name" value="Aldolase class I"/>
    <property type="match status" value="1"/>
</dbReference>
<dbReference type="PANTHER" id="PTHR11228">
    <property type="entry name" value="RADICAL SAM DOMAIN PROTEIN"/>
    <property type="match status" value="1"/>
</dbReference>
<dbReference type="EMBL" id="VKHP01000032">
    <property type="protein sequence ID" value="NEU96318.1"/>
    <property type="molecule type" value="Genomic_DNA"/>
</dbReference>
<evidence type="ECO:0000256" key="5">
    <source>
        <dbReference type="ARBA" id="ARBA00023014"/>
    </source>
</evidence>
<dbReference type="CDD" id="cd21109">
    <property type="entry name" value="SPASM"/>
    <property type="match status" value="1"/>
</dbReference>
<evidence type="ECO:0000256" key="3">
    <source>
        <dbReference type="ARBA" id="ARBA00022723"/>
    </source>
</evidence>
<dbReference type="GO" id="GO:0003824">
    <property type="term" value="F:catalytic activity"/>
    <property type="evidence" value="ECO:0007669"/>
    <property type="project" value="InterPro"/>
</dbReference>
<protein>
    <submittedName>
        <fullName evidence="7">Radical SAM protein</fullName>
    </submittedName>
</protein>
<reference evidence="7 8" key="1">
    <citation type="journal article" date="2020" name="Arch. Microbiol.">
        <title>Bradyrhizobium uaiense sp. nov., a new highly efficient cowpea symbiont.</title>
        <authorList>
            <person name="Cabral Michel D."/>
            <person name="Azarias Guimaraes A."/>
            <person name="Martins da Costa E."/>
            <person name="Soares de Carvalho T."/>
            <person name="Balsanelli E."/>
            <person name="Willems A."/>
            <person name="Maltempi de Souza E."/>
            <person name="de Souza Moreira F.M."/>
        </authorList>
    </citation>
    <scope>NUCLEOTIDE SEQUENCE [LARGE SCALE GENOMIC DNA]</scope>
    <source>
        <strain evidence="7 8">UFLA 03-164</strain>
    </source>
</reference>
<keyword evidence="2" id="KW-0949">S-adenosyl-L-methionine</keyword>
<keyword evidence="4" id="KW-0408">Iron</keyword>
<keyword evidence="8" id="KW-1185">Reference proteome</keyword>
<comment type="caution">
    <text evidence="7">The sequence shown here is derived from an EMBL/GenBank/DDBJ whole genome shotgun (WGS) entry which is preliminary data.</text>
</comment>
<evidence type="ECO:0000256" key="4">
    <source>
        <dbReference type="ARBA" id="ARBA00023004"/>
    </source>
</evidence>
<dbReference type="Pfam" id="PF13186">
    <property type="entry name" value="SPASM"/>
    <property type="match status" value="1"/>
</dbReference>
<evidence type="ECO:0000256" key="1">
    <source>
        <dbReference type="ARBA" id="ARBA00001966"/>
    </source>
</evidence>
<name>A0A6P1BD09_9BRAD</name>
<proteinExistence type="predicted"/>
<dbReference type="SUPFAM" id="SSF102114">
    <property type="entry name" value="Radical SAM enzymes"/>
    <property type="match status" value="1"/>
</dbReference>
<keyword evidence="3" id="KW-0479">Metal-binding</keyword>
<accession>A0A6P1BD09</accession>
<dbReference type="AlphaFoldDB" id="A0A6P1BD09"/>
<dbReference type="InterPro" id="IPR050377">
    <property type="entry name" value="Radical_SAM_PqqE_MftC-like"/>
</dbReference>
<organism evidence="7 8">
    <name type="scientific">Bradyrhizobium uaiense</name>
    <dbReference type="NCBI Taxonomy" id="2594946"/>
    <lineage>
        <taxon>Bacteria</taxon>
        <taxon>Pseudomonadati</taxon>
        <taxon>Pseudomonadota</taxon>
        <taxon>Alphaproteobacteria</taxon>
        <taxon>Hyphomicrobiales</taxon>
        <taxon>Nitrobacteraceae</taxon>
        <taxon>Bradyrhizobium</taxon>
    </lineage>
</organism>
<gene>
    <name evidence="7" type="ORF">FNJ47_10845</name>
</gene>
<feature type="domain" description="4Fe4S-binding SPASM" evidence="6">
    <location>
        <begin position="212"/>
        <end position="272"/>
    </location>
</feature>
<evidence type="ECO:0000313" key="7">
    <source>
        <dbReference type="EMBL" id="NEU96318.1"/>
    </source>
</evidence>